<dbReference type="Proteomes" id="UP000532121">
    <property type="component" value="Unassembled WGS sequence"/>
</dbReference>
<sequence>MFLLLILAAGSSIYVAFQYGPMIAGIYGFLIFMAVLTPWFLTDLLVTWTELFTLIIGAFILIVGISYIPLRDRLVLIVALPIILIIANRMEGLILEKKSSIAVQTSKAKSYYEYYARKAQHSDDITIQTMLVSWAHAEQFKQTQPKEYYASIKRINRAIFKSKQDSDRVFYLRNGLFFIVQTSSDPNWHRGLEEEISINLSKIRFNNENSTHEIQFQYGYQMVDHENWQRYAYYEDIIKRLERLLETHIIVEY</sequence>
<proteinExistence type="predicted"/>
<feature type="transmembrane region" description="Helical" evidence="1">
    <location>
        <begin position="48"/>
        <end position="68"/>
    </location>
</feature>
<evidence type="ECO:0000256" key="1">
    <source>
        <dbReference type="SAM" id="Phobius"/>
    </source>
</evidence>
<dbReference type="AlphaFoldDB" id="A0A7X9LDX1"/>
<keyword evidence="1" id="KW-1133">Transmembrane helix</keyword>
<keyword evidence="1" id="KW-0812">Transmembrane</keyword>
<feature type="transmembrane region" description="Helical" evidence="1">
    <location>
        <begin position="22"/>
        <end position="41"/>
    </location>
</feature>
<name>A0A7X9LDX1_STRRT</name>
<reference evidence="2 3" key="1">
    <citation type="submission" date="2020-04" db="EMBL/GenBank/DDBJ databases">
        <title>MicrobeNet Type strains.</title>
        <authorList>
            <person name="Nicholson A.C."/>
        </authorList>
    </citation>
    <scope>NUCLEOTIDE SEQUENCE [LARGE SCALE GENOMIC DNA]</scope>
    <source>
        <strain evidence="2 3">DSM 22768</strain>
    </source>
</reference>
<comment type="caution">
    <text evidence="2">The sequence shown here is derived from an EMBL/GenBank/DDBJ whole genome shotgun (WGS) entry which is preliminary data.</text>
</comment>
<accession>A0A7X9LDX1</accession>
<dbReference type="EMBL" id="JABASA010000009">
    <property type="protein sequence ID" value="NMD49174.1"/>
    <property type="molecule type" value="Genomic_DNA"/>
</dbReference>
<feature type="transmembrane region" description="Helical" evidence="1">
    <location>
        <begin position="74"/>
        <end position="90"/>
    </location>
</feature>
<evidence type="ECO:0000313" key="3">
    <source>
        <dbReference type="Proteomes" id="UP000532121"/>
    </source>
</evidence>
<protein>
    <submittedName>
        <fullName evidence="2">Uncharacterized protein</fullName>
    </submittedName>
</protein>
<gene>
    <name evidence="2" type="ORF">HHO37_05710</name>
</gene>
<evidence type="ECO:0000313" key="2">
    <source>
        <dbReference type="EMBL" id="NMD49174.1"/>
    </source>
</evidence>
<keyword evidence="1" id="KW-0472">Membrane</keyword>
<organism evidence="2 3">
    <name type="scientific">Streptococcus ratti</name>
    <dbReference type="NCBI Taxonomy" id="1341"/>
    <lineage>
        <taxon>Bacteria</taxon>
        <taxon>Bacillati</taxon>
        <taxon>Bacillota</taxon>
        <taxon>Bacilli</taxon>
        <taxon>Lactobacillales</taxon>
        <taxon>Streptococcaceae</taxon>
        <taxon>Streptococcus</taxon>
    </lineage>
</organism>